<evidence type="ECO:0000256" key="1">
    <source>
        <dbReference type="SAM" id="MobiDB-lite"/>
    </source>
</evidence>
<dbReference type="GeneID" id="20677290"/>
<dbReference type="RefSeq" id="XP_009541303.1">
    <property type="nucleotide sequence ID" value="XM_009543008.1"/>
</dbReference>
<feature type="region of interest" description="Disordered" evidence="1">
    <location>
        <begin position="819"/>
        <end position="906"/>
    </location>
</feature>
<feature type="compositionally biased region" description="Acidic residues" evidence="1">
    <location>
        <begin position="823"/>
        <end position="843"/>
    </location>
</feature>
<proteinExistence type="predicted"/>
<dbReference type="CDD" id="cd15473">
    <property type="entry name" value="Myo5p-like_CBD_DIL_ANK"/>
    <property type="match status" value="1"/>
</dbReference>
<dbReference type="Gene3D" id="1.25.40.20">
    <property type="entry name" value="Ankyrin repeat-containing domain"/>
    <property type="match status" value="1"/>
</dbReference>
<dbReference type="HOGENOM" id="CLU_006124_0_0_1"/>
<name>W4KNK9_HETIT</name>
<dbReference type="PANTHER" id="PTHR16027">
    <property type="entry name" value="DILUTE DOMAIN-CONTAINING PROTEIN YPR089W"/>
    <property type="match status" value="1"/>
</dbReference>
<keyword evidence="4" id="KW-1185">Reference proteome</keyword>
<dbReference type="PROSITE" id="PS51126">
    <property type="entry name" value="DILUTE"/>
    <property type="match status" value="1"/>
</dbReference>
<organism evidence="3 4">
    <name type="scientific">Heterobasidion irregulare (strain TC 32-1)</name>
    <dbReference type="NCBI Taxonomy" id="747525"/>
    <lineage>
        <taxon>Eukaryota</taxon>
        <taxon>Fungi</taxon>
        <taxon>Dikarya</taxon>
        <taxon>Basidiomycota</taxon>
        <taxon>Agaricomycotina</taxon>
        <taxon>Agaricomycetes</taxon>
        <taxon>Russulales</taxon>
        <taxon>Bondarzewiaceae</taxon>
        <taxon>Heterobasidion</taxon>
        <taxon>Heterobasidion annosum species complex</taxon>
    </lineage>
</organism>
<feature type="region of interest" description="Disordered" evidence="1">
    <location>
        <begin position="666"/>
        <end position="694"/>
    </location>
</feature>
<dbReference type="InParanoid" id="W4KNK9"/>
<feature type="compositionally biased region" description="Polar residues" evidence="1">
    <location>
        <begin position="679"/>
        <end position="694"/>
    </location>
</feature>
<feature type="domain" description="Dilute" evidence="2">
    <location>
        <begin position="319"/>
        <end position="649"/>
    </location>
</feature>
<dbReference type="AlphaFoldDB" id="W4KNK9"/>
<dbReference type="GO" id="GO:0051020">
    <property type="term" value="F:GTPase binding"/>
    <property type="evidence" value="ECO:0007669"/>
    <property type="project" value="TreeGrafter"/>
</dbReference>
<dbReference type="PANTHER" id="PTHR16027:SF6">
    <property type="entry name" value="DILUTE DOMAIN-CONTAINING PROTEIN"/>
    <property type="match status" value="1"/>
</dbReference>
<dbReference type="InterPro" id="IPR037986">
    <property type="entry name" value="Myo5p-like_CBD_DIL"/>
</dbReference>
<dbReference type="OrthoDB" id="426293at2759"/>
<accession>W4KNK9</accession>
<feature type="region of interest" description="Disordered" evidence="1">
    <location>
        <begin position="429"/>
        <end position="469"/>
    </location>
</feature>
<dbReference type="Proteomes" id="UP000030671">
    <property type="component" value="Unassembled WGS sequence"/>
</dbReference>
<protein>
    <recommendedName>
        <fullName evidence="2">Dilute domain-containing protein</fullName>
    </recommendedName>
</protein>
<evidence type="ECO:0000313" key="4">
    <source>
        <dbReference type="Proteomes" id="UP000030671"/>
    </source>
</evidence>
<gene>
    <name evidence="3" type="ORF">HETIRDRAFT_469386</name>
</gene>
<dbReference type="eggNOG" id="ENOG502QRMC">
    <property type="taxonomic scope" value="Eukaryota"/>
</dbReference>
<feature type="region of interest" description="Disordered" evidence="1">
    <location>
        <begin position="741"/>
        <end position="789"/>
    </location>
</feature>
<dbReference type="EMBL" id="KI925454">
    <property type="protein sequence ID" value="ETW87397.1"/>
    <property type="molecule type" value="Genomic_DNA"/>
</dbReference>
<reference evidence="3 4" key="1">
    <citation type="journal article" date="2012" name="New Phytol.">
        <title>Insight into trade-off between wood decay and parasitism from the genome of a fungal forest pathogen.</title>
        <authorList>
            <person name="Olson A."/>
            <person name="Aerts A."/>
            <person name="Asiegbu F."/>
            <person name="Belbahri L."/>
            <person name="Bouzid O."/>
            <person name="Broberg A."/>
            <person name="Canback B."/>
            <person name="Coutinho P.M."/>
            <person name="Cullen D."/>
            <person name="Dalman K."/>
            <person name="Deflorio G."/>
            <person name="van Diepen L.T."/>
            <person name="Dunand C."/>
            <person name="Duplessis S."/>
            <person name="Durling M."/>
            <person name="Gonthier P."/>
            <person name="Grimwood J."/>
            <person name="Fossdal C.G."/>
            <person name="Hansson D."/>
            <person name="Henrissat B."/>
            <person name="Hietala A."/>
            <person name="Himmelstrand K."/>
            <person name="Hoffmeister D."/>
            <person name="Hogberg N."/>
            <person name="James T.Y."/>
            <person name="Karlsson M."/>
            <person name="Kohler A."/>
            <person name="Kues U."/>
            <person name="Lee Y.H."/>
            <person name="Lin Y.C."/>
            <person name="Lind M."/>
            <person name="Lindquist E."/>
            <person name="Lombard V."/>
            <person name="Lucas S."/>
            <person name="Lunden K."/>
            <person name="Morin E."/>
            <person name="Murat C."/>
            <person name="Park J."/>
            <person name="Raffaello T."/>
            <person name="Rouze P."/>
            <person name="Salamov A."/>
            <person name="Schmutz J."/>
            <person name="Solheim H."/>
            <person name="Stahlberg J."/>
            <person name="Velez H."/>
            <person name="de Vries R.P."/>
            <person name="Wiebenga A."/>
            <person name="Woodward S."/>
            <person name="Yakovlev I."/>
            <person name="Garbelotto M."/>
            <person name="Martin F."/>
            <person name="Grigoriev I.V."/>
            <person name="Stenlid J."/>
        </authorList>
    </citation>
    <scope>NUCLEOTIDE SEQUENCE [LARGE SCALE GENOMIC DNA]</scope>
    <source>
        <strain evidence="3 4">TC 32-1</strain>
    </source>
</reference>
<dbReference type="InterPro" id="IPR052072">
    <property type="entry name" value="Vascular_dev_regulator"/>
</dbReference>
<dbReference type="SMART" id="SM01132">
    <property type="entry name" value="DIL"/>
    <property type="match status" value="1"/>
</dbReference>
<evidence type="ECO:0000259" key="2">
    <source>
        <dbReference type="PROSITE" id="PS51126"/>
    </source>
</evidence>
<dbReference type="InterPro" id="IPR002710">
    <property type="entry name" value="Dilute_dom"/>
</dbReference>
<evidence type="ECO:0000313" key="3">
    <source>
        <dbReference type="EMBL" id="ETW87397.1"/>
    </source>
</evidence>
<feature type="compositionally biased region" description="Pro residues" evidence="1">
    <location>
        <begin position="448"/>
        <end position="461"/>
    </location>
</feature>
<sequence>MASTSLAPIDLAPEPDLHPIYPTPALLAPLLAPGHGLAPAQRAVLVAHALWRACLFGDLALLSFLLADTHAQPFVDLAVRDEDGLGLISFTILGFGSESDRDVEREESVRLLISEGADVSAPDNAGWTALHHAALLAPPTLISHLLTHGCSLFALTQRQLTPLDVVTAHSTMPGREDVALLLAEAMRGEGWTGGRMEERRRSLEKKTLRDAKQRHVRDVVQTRLGISPRWWGEQEWDAWSSTSSDDEDENDGDESLYTPPLDYTTMLVFSPPSLPDIFQSLVTNFQPSLRNSEPAYALYMLARFACLTCDHIWLEDLIIGATDAIEDTFFSRADDLTCLVFWLYNTTAWLHLMRCDNSINETCELLGSFILIEEVINSVFVFIIRYVERRIDHLIDTAILDHSPLPAEFEGIQFESDWSFLRSFAPKKKTNATPTLPPPRTPGSPNAPSRPPSPLPTPHPGSPSNSMSFSSLRQSFTRTRAGSVATPLQAAFQQDSPHPGDITSFFDALQTLLTLSGINPALITQMWSQVFYWIACEIFNRVITRKKYVCRSRAFQIGMNLSALEEWVESVNLPRGVIAHFSPVRDLVNWLQARRSLLPGFPNLVATIQTMKHLNPLQMRRAVRDYKYEVKEGRMTEECSQYLAQLQKDWERHRVKLGVEALRREMGERERERDEMSLNDGTAPSISSASTDAGSAQRNIDLLFDHDQDATAWEPARPPDVLGEFLDSRYMLPLLLPSDPRMLSASPKPPAPRDDAPAGIGGRGAGRLSNGHARSESRASRRSSGSLPWQMRTRRLREVGADTLQWVDGAVASARWTRPVAVEIDDEDADGEDEEDSTDEDADELRSLAYQYPEDAASTQDEDGDGDLTITTETRRVTPLTAKPSLRRGRTNTSAGITPVEPHPPK</sequence>
<dbReference type="Pfam" id="PF01843">
    <property type="entry name" value="DIL"/>
    <property type="match status" value="1"/>
</dbReference>
<dbReference type="KEGG" id="hir:HETIRDRAFT_469386"/>
<dbReference type="SUPFAM" id="SSF48403">
    <property type="entry name" value="Ankyrin repeat"/>
    <property type="match status" value="1"/>
</dbReference>
<feature type="compositionally biased region" description="Basic and acidic residues" evidence="1">
    <location>
        <begin position="666"/>
        <end position="676"/>
    </location>
</feature>
<dbReference type="InterPro" id="IPR036770">
    <property type="entry name" value="Ankyrin_rpt-contain_sf"/>
</dbReference>